<accession>A0A9X3AGN4</accession>
<gene>
    <name evidence="1" type="ORF">NYR02_06740</name>
</gene>
<keyword evidence="2" id="KW-1185">Reference proteome</keyword>
<sequence>MSQWIGFTNQKLYQCRLLLAQLADVQPAPPVLQQALEESALYQLRDAWLSYLAELGDMVAYRQPVRSLAELLQHAPMTTGEMRELQQLADDGFSWLAQMLAAADAQTRPAGLNQPAQVVQTMDAPVKIALVATPESPVAGWLLDLTRLIDGQRANRQES</sequence>
<comment type="caution">
    <text evidence="1">The sequence shown here is derived from an EMBL/GenBank/DDBJ whole genome shotgun (WGS) entry which is preliminary data.</text>
</comment>
<dbReference type="Pfam" id="PF20227">
    <property type="entry name" value="DUF6586"/>
    <property type="match status" value="1"/>
</dbReference>
<name>A0A9X3AGN4_9GAMM</name>
<protein>
    <submittedName>
        <fullName evidence="1">Uncharacterized protein</fullName>
    </submittedName>
</protein>
<dbReference type="InterPro" id="IPR046493">
    <property type="entry name" value="DUF6586"/>
</dbReference>
<dbReference type="EMBL" id="JAOANI010000014">
    <property type="protein sequence ID" value="MCT7358711.1"/>
    <property type="molecule type" value="Genomic_DNA"/>
</dbReference>
<dbReference type="Proteomes" id="UP001147830">
    <property type="component" value="Unassembled WGS sequence"/>
</dbReference>
<evidence type="ECO:0000313" key="2">
    <source>
        <dbReference type="Proteomes" id="UP001147830"/>
    </source>
</evidence>
<dbReference type="AlphaFoldDB" id="A0A9X3AGN4"/>
<dbReference type="RefSeq" id="WP_260975599.1">
    <property type="nucleotide sequence ID" value="NZ_JAOANI010000014.1"/>
</dbReference>
<evidence type="ECO:0000313" key="1">
    <source>
        <dbReference type="EMBL" id="MCT7358711.1"/>
    </source>
</evidence>
<reference evidence="1" key="2">
    <citation type="submission" date="2022-08" db="EMBL/GenBank/DDBJ databases">
        <authorList>
            <person name="Dong C."/>
        </authorList>
    </citation>
    <scope>NUCLEOTIDE SEQUENCE</scope>
    <source>
        <strain evidence="1">59MF3M-4</strain>
    </source>
</reference>
<organism evidence="1 2">
    <name type="scientific">Thalassolituus pacificus</name>
    <dbReference type="NCBI Taxonomy" id="2975440"/>
    <lineage>
        <taxon>Bacteria</taxon>
        <taxon>Pseudomonadati</taxon>
        <taxon>Pseudomonadota</taxon>
        <taxon>Gammaproteobacteria</taxon>
        <taxon>Oceanospirillales</taxon>
        <taxon>Oceanospirillaceae</taxon>
        <taxon>Thalassolituus</taxon>
    </lineage>
</organism>
<reference evidence="1" key="1">
    <citation type="journal article" date="2022" name="Front. Microbiol.">
        <title>Genome-based taxonomic rearrangement of Oceanobacter-related bacteria including the description of Thalassolituus hydrocarbonoclasticus sp. nov. and Thalassolituus pacificus sp. nov. and emended description of the genus Thalassolituus.</title>
        <authorList>
            <person name="Dong C."/>
            <person name="Wei L."/>
            <person name="Wang J."/>
            <person name="Lai Q."/>
            <person name="Huang Z."/>
            <person name="Shao Z."/>
        </authorList>
    </citation>
    <scope>NUCLEOTIDE SEQUENCE</scope>
    <source>
        <strain evidence="1">59MF3M-4</strain>
    </source>
</reference>
<proteinExistence type="predicted"/>